<evidence type="ECO:0000313" key="12">
    <source>
        <dbReference type="Proteomes" id="UP000447873"/>
    </source>
</evidence>
<keyword evidence="8" id="KW-1133">Transmembrane helix</keyword>
<feature type="region of interest" description="Disordered" evidence="10">
    <location>
        <begin position="100"/>
        <end position="186"/>
    </location>
</feature>
<comment type="caution">
    <text evidence="11">The sequence shown here is derived from an EMBL/GenBank/DDBJ whole genome shotgun (WGS) entry which is preliminary data.</text>
</comment>
<evidence type="ECO:0000256" key="7">
    <source>
        <dbReference type="ARBA" id="ARBA00022927"/>
    </source>
</evidence>
<evidence type="ECO:0008006" key="13">
    <source>
        <dbReference type="Google" id="ProtNLM"/>
    </source>
</evidence>
<evidence type="ECO:0000313" key="11">
    <source>
        <dbReference type="EMBL" id="KAE9981892.1"/>
    </source>
</evidence>
<dbReference type="GO" id="GO:0005484">
    <property type="term" value="F:SNAP receptor activity"/>
    <property type="evidence" value="ECO:0007669"/>
    <property type="project" value="TreeGrafter"/>
</dbReference>
<evidence type="ECO:0000256" key="9">
    <source>
        <dbReference type="ARBA" id="ARBA00023136"/>
    </source>
</evidence>
<feature type="compositionally biased region" description="Acidic residues" evidence="10">
    <location>
        <begin position="103"/>
        <end position="116"/>
    </location>
</feature>
<evidence type="ECO:0000256" key="2">
    <source>
        <dbReference type="ARBA" id="ARBA00007891"/>
    </source>
</evidence>
<dbReference type="GO" id="GO:0015031">
    <property type="term" value="P:protein transport"/>
    <property type="evidence" value="ECO:0007669"/>
    <property type="project" value="UniProtKB-KW"/>
</dbReference>
<feature type="compositionally biased region" description="Low complexity" evidence="10">
    <location>
        <begin position="155"/>
        <end position="168"/>
    </location>
</feature>
<accession>A0A8H3V6E0</accession>
<comment type="subcellular location">
    <subcellularLocation>
        <location evidence="1">Endoplasmic reticulum membrane</location>
        <topology evidence="1">Single-pass type IV membrane protein</topology>
    </subcellularLocation>
</comment>
<comment type="similarity">
    <text evidence="2">Belongs to the USE1 family.</text>
</comment>
<evidence type="ECO:0000256" key="3">
    <source>
        <dbReference type="ARBA" id="ARBA00022448"/>
    </source>
</evidence>
<feature type="compositionally biased region" description="Polar residues" evidence="10">
    <location>
        <begin position="142"/>
        <end position="154"/>
    </location>
</feature>
<keyword evidence="3" id="KW-0813">Transport</keyword>
<evidence type="ECO:0000256" key="10">
    <source>
        <dbReference type="SAM" id="MobiDB-lite"/>
    </source>
</evidence>
<dbReference type="EMBL" id="WNWS01000083">
    <property type="protein sequence ID" value="KAE9981892.1"/>
    <property type="molecule type" value="Genomic_DNA"/>
</dbReference>
<dbReference type="PANTHER" id="PTHR13050">
    <property type="entry name" value="USE1-LIKE PROTEIN"/>
    <property type="match status" value="1"/>
</dbReference>
<gene>
    <name evidence="11" type="ORF">EG328_011348</name>
</gene>
<keyword evidence="5" id="KW-0256">Endoplasmic reticulum</keyword>
<evidence type="ECO:0000256" key="8">
    <source>
        <dbReference type="ARBA" id="ARBA00022989"/>
    </source>
</evidence>
<reference evidence="11 12" key="1">
    <citation type="submission" date="2018-12" db="EMBL/GenBank/DDBJ databases">
        <title>Venturia inaequalis Genome Resource.</title>
        <authorList>
            <person name="Lichtner F.J."/>
        </authorList>
    </citation>
    <scope>NUCLEOTIDE SEQUENCE [LARGE SCALE GENOMIC DNA]</scope>
    <source>
        <strain evidence="11 12">120213</strain>
    </source>
</reference>
<keyword evidence="6" id="KW-0931">ER-Golgi transport</keyword>
<dbReference type="GO" id="GO:0005789">
    <property type="term" value="C:endoplasmic reticulum membrane"/>
    <property type="evidence" value="ECO:0007669"/>
    <property type="project" value="UniProtKB-SubCell"/>
</dbReference>
<evidence type="ECO:0000256" key="5">
    <source>
        <dbReference type="ARBA" id="ARBA00022824"/>
    </source>
</evidence>
<keyword evidence="9" id="KW-0472">Membrane</keyword>
<dbReference type="GO" id="GO:0006890">
    <property type="term" value="P:retrograde vesicle-mediated transport, Golgi to endoplasmic reticulum"/>
    <property type="evidence" value="ECO:0007669"/>
    <property type="project" value="TreeGrafter"/>
</dbReference>
<organism evidence="11 12">
    <name type="scientific">Venturia inaequalis</name>
    <name type="common">Apple scab fungus</name>
    <dbReference type="NCBI Taxonomy" id="5025"/>
    <lineage>
        <taxon>Eukaryota</taxon>
        <taxon>Fungi</taxon>
        <taxon>Dikarya</taxon>
        <taxon>Ascomycota</taxon>
        <taxon>Pezizomycotina</taxon>
        <taxon>Dothideomycetes</taxon>
        <taxon>Pleosporomycetidae</taxon>
        <taxon>Venturiales</taxon>
        <taxon>Venturiaceae</taxon>
        <taxon>Venturia</taxon>
    </lineage>
</organism>
<dbReference type="PANTHER" id="PTHR13050:SF7">
    <property type="entry name" value="VESICLE TRANSPORT PROTEIN USE1"/>
    <property type="match status" value="1"/>
</dbReference>
<protein>
    <recommendedName>
        <fullName evidence="13">Synaptobrevin</fullName>
    </recommendedName>
</protein>
<dbReference type="InterPro" id="IPR019150">
    <property type="entry name" value="Vesicle_transport_protein_Use1"/>
</dbReference>
<keyword evidence="4" id="KW-0812">Transmembrane</keyword>
<dbReference type="AlphaFoldDB" id="A0A8H3V6E0"/>
<evidence type="ECO:0000256" key="4">
    <source>
        <dbReference type="ARBA" id="ARBA00022692"/>
    </source>
</evidence>
<proteinExistence type="inferred from homology"/>
<dbReference type="Proteomes" id="UP000447873">
    <property type="component" value="Unassembled WGS sequence"/>
</dbReference>
<evidence type="ECO:0000256" key="6">
    <source>
        <dbReference type="ARBA" id="ARBA00022892"/>
    </source>
</evidence>
<dbReference type="GO" id="GO:0031201">
    <property type="term" value="C:SNARE complex"/>
    <property type="evidence" value="ECO:0007669"/>
    <property type="project" value="TreeGrafter"/>
</dbReference>
<evidence type="ECO:0000256" key="1">
    <source>
        <dbReference type="ARBA" id="ARBA00004163"/>
    </source>
</evidence>
<sequence>MARIDAIESRPDPTQINLSRILTRLERTVLSPESDHDLRSSYERTKVGANIEYARSLLLRLEHDTPNIKTATRKQATLSDLQAKRDLIKRLQARLQELNSLAEDSESSSDEDEEEAPSYAPASKASDSLDTQPTDAQEAASHLSSTLRSRNSQPTASNIQTTATTTSSRYGDKPTSPKNVEDREARLAADRAVQEDITANLIELARSLRVAAVDFNTTLEADKDTVKRAVSGLDKNVTGMADAGNKMGELTRNQRGEGLLAQIPLLGPLLGGMMGKYVQVGVLWVVALLILWDELTSESLLGDVSAIITPMEISGGIFHQ</sequence>
<name>A0A8H3V6E0_VENIN</name>
<keyword evidence="7" id="KW-0653">Protein transport</keyword>
<feature type="compositionally biased region" description="Low complexity" evidence="10">
    <location>
        <begin position="117"/>
        <end position="128"/>
    </location>
</feature>